<protein>
    <recommendedName>
        <fullName evidence="3">DDE Tnp4 domain-containing protein</fullName>
    </recommendedName>
</protein>
<dbReference type="Pfam" id="PF13359">
    <property type="entry name" value="DDE_Tnp_4"/>
    <property type="match status" value="1"/>
</dbReference>
<feature type="domain" description="DDE Tnp4" evidence="3">
    <location>
        <begin position="91"/>
        <end position="163"/>
    </location>
</feature>
<dbReference type="Proteomes" id="UP000078542">
    <property type="component" value="Unassembled WGS sequence"/>
</dbReference>
<sequence>MWFLAVNAANEEEEHAVDRRKLRILRKHLRDISDPFDLPEKQFRHLYRLSREATRVLCENLTEWIQPGVRSTAIPVELKVNIYSYLYISLQYSIFSGDSAYPILPYLMTLKLNQEPGTPSAQYTQAHVSARSRIERCIGELKGRWRCLRKERALHYQSEFADRYLFLGKFRLMTLRLLIIGQ</sequence>
<evidence type="ECO:0000256" key="2">
    <source>
        <dbReference type="ARBA" id="ARBA00022723"/>
    </source>
</evidence>
<dbReference type="GO" id="GO:0046872">
    <property type="term" value="F:metal ion binding"/>
    <property type="evidence" value="ECO:0007669"/>
    <property type="project" value="UniProtKB-KW"/>
</dbReference>
<keyword evidence="2" id="KW-0479">Metal-binding</keyword>
<evidence type="ECO:0000256" key="1">
    <source>
        <dbReference type="ARBA" id="ARBA00001968"/>
    </source>
</evidence>
<proteinExistence type="predicted"/>
<evidence type="ECO:0000313" key="5">
    <source>
        <dbReference type="Proteomes" id="UP000078542"/>
    </source>
</evidence>
<reference evidence="4 5" key="1">
    <citation type="submission" date="2016-03" db="EMBL/GenBank/DDBJ databases">
        <title>Cyphomyrmex costatus WGS genome.</title>
        <authorList>
            <person name="Nygaard S."/>
            <person name="Hu H."/>
            <person name="Boomsma J."/>
            <person name="Zhang G."/>
        </authorList>
    </citation>
    <scope>NUCLEOTIDE SEQUENCE [LARGE SCALE GENOMIC DNA]</scope>
    <source>
        <strain evidence="4">MS0001</strain>
        <tissue evidence="4">Whole body</tissue>
    </source>
</reference>
<name>A0A151I7C0_9HYME</name>
<comment type="cofactor">
    <cofactor evidence="1">
        <name>a divalent metal cation</name>
        <dbReference type="ChEBI" id="CHEBI:60240"/>
    </cofactor>
</comment>
<dbReference type="InterPro" id="IPR027806">
    <property type="entry name" value="HARBI1_dom"/>
</dbReference>
<dbReference type="STRING" id="456900.A0A151I7C0"/>
<evidence type="ECO:0000259" key="3">
    <source>
        <dbReference type="Pfam" id="PF13359"/>
    </source>
</evidence>
<keyword evidence="5" id="KW-1185">Reference proteome</keyword>
<dbReference type="AlphaFoldDB" id="A0A151I7C0"/>
<dbReference type="EMBL" id="KQ978418">
    <property type="protein sequence ID" value="KYM94046.1"/>
    <property type="molecule type" value="Genomic_DNA"/>
</dbReference>
<accession>A0A151I7C0</accession>
<evidence type="ECO:0000313" key="4">
    <source>
        <dbReference type="EMBL" id="KYM94046.1"/>
    </source>
</evidence>
<organism evidence="4 5">
    <name type="scientific">Cyphomyrmex costatus</name>
    <dbReference type="NCBI Taxonomy" id="456900"/>
    <lineage>
        <taxon>Eukaryota</taxon>
        <taxon>Metazoa</taxon>
        <taxon>Ecdysozoa</taxon>
        <taxon>Arthropoda</taxon>
        <taxon>Hexapoda</taxon>
        <taxon>Insecta</taxon>
        <taxon>Pterygota</taxon>
        <taxon>Neoptera</taxon>
        <taxon>Endopterygota</taxon>
        <taxon>Hymenoptera</taxon>
        <taxon>Apocrita</taxon>
        <taxon>Aculeata</taxon>
        <taxon>Formicoidea</taxon>
        <taxon>Formicidae</taxon>
        <taxon>Myrmicinae</taxon>
        <taxon>Cyphomyrmex</taxon>
    </lineage>
</organism>
<gene>
    <name evidence="4" type="ORF">ALC62_15337</name>
</gene>